<accession>A0ABN2BG87</accession>
<evidence type="ECO:0000313" key="2">
    <source>
        <dbReference type="Proteomes" id="UP001500842"/>
    </source>
</evidence>
<reference evidence="1 2" key="1">
    <citation type="journal article" date="2019" name="Int. J. Syst. Evol. Microbiol.">
        <title>The Global Catalogue of Microorganisms (GCM) 10K type strain sequencing project: providing services to taxonomists for standard genome sequencing and annotation.</title>
        <authorList>
            <consortium name="The Broad Institute Genomics Platform"/>
            <consortium name="The Broad Institute Genome Sequencing Center for Infectious Disease"/>
            <person name="Wu L."/>
            <person name="Ma J."/>
        </authorList>
    </citation>
    <scope>NUCLEOTIDE SEQUENCE [LARGE SCALE GENOMIC DNA]</scope>
    <source>
        <strain evidence="1 2">JCM 14942</strain>
    </source>
</reference>
<organism evidence="1 2">
    <name type="scientific">Nocardioides humi</name>
    <dbReference type="NCBI Taxonomy" id="449461"/>
    <lineage>
        <taxon>Bacteria</taxon>
        <taxon>Bacillati</taxon>
        <taxon>Actinomycetota</taxon>
        <taxon>Actinomycetes</taxon>
        <taxon>Propionibacteriales</taxon>
        <taxon>Nocardioidaceae</taxon>
        <taxon>Nocardioides</taxon>
    </lineage>
</organism>
<dbReference type="RefSeq" id="WP_181410762.1">
    <property type="nucleotide sequence ID" value="NZ_BAAAOR010000036.1"/>
</dbReference>
<name>A0ABN2BG87_9ACTN</name>
<protein>
    <submittedName>
        <fullName evidence="1">Uncharacterized protein</fullName>
    </submittedName>
</protein>
<comment type="caution">
    <text evidence="1">The sequence shown here is derived from an EMBL/GenBank/DDBJ whole genome shotgun (WGS) entry which is preliminary data.</text>
</comment>
<dbReference type="Proteomes" id="UP001500842">
    <property type="component" value="Unassembled WGS sequence"/>
</dbReference>
<dbReference type="EMBL" id="BAAAOR010000036">
    <property type="protein sequence ID" value="GAA1538894.1"/>
    <property type="molecule type" value="Genomic_DNA"/>
</dbReference>
<keyword evidence="2" id="KW-1185">Reference proteome</keyword>
<sequence length="50" mass="5570">MNLRPLALLRILAVLAVLAVAPRLVQAVLLRLTGTVVRDVRRQDRPASQR</sequence>
<evidence type="ECO:0000313" key="1">
    <source>
        <dbReference type="EMBL" id="GAA1538894.1"/>
    </source>
</evidence>
<gene>
    <name evidence="1" type="ORF">GCM10009788_47020</name>
</gene>
<proteinExistence type="predicted"/>